<evidence type="ECO:0000313" key="11">
    <source>
        <dbReference type="Proteomes" id="UP000186218"/>
    </source>
</evidence>
<evidence type="ECO:0000256" key="1">
    <source>
        <dbReference type="ARBA" id="ARBA00000032"/>
    </source>
</evidence>
<keyword evidence="5 8" id="KW-0732">Signal</keyword>
<dbReference type="Proteomes" id="UP000186218">
    <property type="component" value="Unassembled WGS sequence"/>
</dbReference>
<accession>A0A1N7FTM1</accession>
<reference evidence="10 11" key="1">
    <citation type="submission" date="2017-01" db="EMBL/GenBank/DDBJ databases">
        <authorList>
            <person name="Mah S.A."/>
            <person name="Swanson W.J."/>
            <person name="Moy G.W."/>
            <person name="Vacquier V.D."/>
        </authorList>
    </citation>
    <scope>NUCLEOTIDE SEQUENCE [LARGE SCALE GENOMIC DNA]</scope>
    <source>
        <strain evidence="10 11">CPCC 203464</strain>
    </source>
</reference>
<feature type="chain" id="PRO_5012546200" description="acid phosphatase" evidence="8">
    <location>
        <begin position="27"/>
        <end position="378"/>
    </location>
</feature>
<evidence type="ECO:0000256" key="5">
    <source>
        <dbReference type="ARBA" id="ARBA00022729"/>
    </source>
</evidence>
<dbReference type="GO" id="GO:0003993">
    <property type="term" value="F:acid phosphatase activity"/>
    <property type="evidence" value="ECO:0007669"/>
    <property type="project" value="UniProtKB-EC"/>
</dbReference>
<gene>
    <name evidence="10" type="ORF">SAMN05445060_2271</name>
</gene>
<evidence type="ECO:0000256" key="8">
    <source>
        <dbReference type="SAM" id="SignalP"/>
    </source>
</evidence>
<dbReference type="Pfam" id="PF01569">
    <property type="entry name" value="PAP2"/>
    <property type="match status" value="1"/>
</dbReference>
<name>A0A1N7FTM1_9NOCA</name>
<keyword evidence="6" id="KW-0574">Periplasm</keyword>
<evidence type="ECO:0000256" key="2">
    <source>
        <dbReference type="ARBA" id="ARBA00004418"/>
    </source>
</evidence>
<evidence type="ECO:0000256" key="6">
    <source>
        <dbReference type="ARBA" id="ARBA00022764"/>
    </source>
</evidence>
<protein>
    <recommendedName>
        <fullName evidence="4">acid phosphatase</fullName>
        <ecNumber evidence="4">3.1.3.2</ecNumber>
    </recommendedName>
</protein>
<comment type="subcellular location">
    <subcellularLocation>
        <location evidence="2">Periplasm</location>
    </subcellularLocation>
</comment>
<comment type="catalytic activity">
    <reaction evidence="1">
        <text>a phosphate monoester + H2O = an alcohol + phosphate</text>
        <dbReference type="Rhea" id="RHEA:15017"/>
        <dbReference type="ChEBI" id="CHEBI:15377"/>
        <dbReference type="ChEBI" id="CHEBI:30879"/>
        <dbReference type="ChEBI" id="CHEBI:43474"/>
        <dbReference type="ChEBI" id="CHEBI:67140"/>
        <dbReference type="EC" id="3.1.3.2"/>
    </reaction>
</comment>
<dbReference type="InterPro" id="IPR000326">
    <property type="entry name" value="PAP2/HPO"/>
</dbReference>
<dbReference type="InterPro" id="IPR018296">
    <property type="entry name" value="Acid_Pase_classA_bac_CS"/>
</dbReference>
<feature type="domain" description="Phosphatidic acid phosphatase type 2/haloperoxidase" evidence="9">
    <location>
        <begin position="135"/>
        <end position="254"/>
    </location>
</feature>
<evidence type="ECO:0000256" key="7">
    <source>
        <dbReference type="ARBA" id="ARBA00022801"/>
    </source>
</evidence>
<comment type="similarity">
    <text evidence="3">Belongs to the class A bacterial acid phosphatase family.</text>
</comment>
<dbReference type="CDD" id="cd03397">
    <property type="entry name" value="PAP2_acid_phosphatase"/>
    <property type="match status" value="1"/>
</dbReference>
<dbReference type="Gene3D" id="1.20.144.10">
    <property type="entry name" value="Phosphatidic acid phosphatase type 2/haloperoxidase"/>
    <property type="match status" value="1"/>
</dbReference>
<dbReference type="RefSeq" id="WP_143690311.1">
    <property type="nucleotide sequence ID" value="NZ_FTNT01000006.1"/>
</dbReference>
<proteinExistence type="inferred from homology"/>
<dbReference type="SUPFAM" id="SSF48317">
    <property type="entry name" value="Acid phosphatase/Vanadium-dependent haloperoxidase"/>
    <property type="match status" value="1"/>
</dbReference>
<dbReference type="STRING" id="1344003.SAMN05445060_2271"/>
<evidence type="ECO:0000256" key="4">
    <source>
        <dbReference type="ARBA" id="ARBA00012646"/>
    </source>
</evidence>
<evidence type="ECO:0000256" key="3">
    <source>
        <dbReference type="ARBA" id="ARBA00009017"/>
    </source>
</evidence>
<feature type="signal peptide" evidence="8">
    <location>
        <begin position="1"/>
        <end position="26"/>
    </location>
</feature>
<sequence length="378" mass="39795">MRVRLAALAVSVAAGVGLLTPASAGAAPAPCTFAPTAIPGVSGYTAAQLADPFATAKPKDHIGVLDAFSRISPVVRAQNLAETVVINNTASPATAQYAVRDNYDIGTATIFNSLGSRLGTAFSQALAAGQLPKVSQLLVGEEAIVEARVGTSAEKKYFQNPRPFEVAPQLIRHYSDGRPDLYEAVRGSGSYPSGHTTWGFAEAFLIATLFPEVGPQVLYRGAEYGYHRVVLGVHYPLDVIGGRMLSESVVTELLGDKKFSALLSEAKQQARTVLAAKVGAPIGTVVRCQQPYVSTSTALGSYRQRETYSFGATGDTRRPVQVPAGAETLIRAAHPGLSDAQLRAILAKTALPSGYPLDKTGANGGWQRLDIAKAWVTS</sequence>
<keyword evidence="7" id="KW-0378">Hydrolase</keyword>
<evidence type="ECO:0000259" key="9">
    <source>
        <dbReference type="SMART" id="SM00014"/>
    </source>
</evidence>
<dbReference type="SMART" id="SM00014">
    <property type="entry name" value="acidPPc"/>
    <property type="match status" value="1"/>
</dbReference>
<dbReference type="PROSITE" id="PS01157">
    <property type="entry name" value="ACID_PHOSPH_CL_A"/>
    <property type="match status" value="1"/>
</dbReference>
<organism evidence="10 11">
    <name type="scientific">Williamsia sterculiae</name>
    <dbReference type="NCBI Taxonomy" id="1344003"/>
    <lineage>
        <taxon>Bacteria</taxon>
        <taxon>Bacillati</taxon>
        <taxon>Actinomycetota</taxon>
        <taxon>Actinomycetes</taxon>
        <taxon>Mycobacteriales</taxon>
        <taxon>Nocardiaceae</taxon>
        <taxon>Williamsia</taxon>
    </lineage>
</organism>
<keyword evidence="11" id="KW-1185">Reference proteome</keyword>
<dbReference type="OrthoDB" id="9805301at2"/>
<dbReference type="EMBL" id="FTNT01000006">
    <property type="protein sequence ID" value="SIS03624.1"/>
    <property type="molecule type" value="Genomic_DNA"/>
</dbReference>
<dbReference type="InterPro" id="IPR036938">
    <property type="entry name" value="PAP2/HPO_sf"/>
</dbReference>
<evidence type="ECO:0000313" key="10">
    <source>
        <dbReference type="EMBL" id="SIS03624.1"/>
    </source>
</evidence>
<dbReference type="GO" id="GO:0030288">
    <property type="term" value="C:outer membrane-bounded periplasmic space"/>
    <property type="evidence" value="ECO:0007669"/>
    <property type="project" value="InterPro"/>
</dbReference>
<dbReference type="InterPro" id="IPR001011">
    <property type="entry name" value="Acid_Pase_classA_bac"/>
</dbReference>
<dbReference type="EC" id="3.1.3.2" evidence="4"/>
<dbReference type="AlphaFoldDB" id="A0A1N7FTM1"/>